<evidence type="ECO:0000313" key="4">
    <source>
        <dbReference type="Proteomes" id="UP000271241"/>
    </source>
</evidence>
<evidence type="ECO:0000256" key="1">
    <source>
        <dbReference type="SAM" id="MobiDB-lite"/>
    </source>
</evidence>
<evidence type="ECO:0000313" key="3">
    <source>
        <dbReference type="EMBL" id="RKP05252.1"/>
    </source>
</evidence>
<proteinExistence type="predicted"/>
<dbReference type="EMBL" id="KZ993198">
    <property type="protein sequence ID" value="RKP05252.1"/>
    <property type="molecule type" value="Genomic_DNA"/>
</dbReference>
<feature type="transmembrane region" description="Helical" evidence="2">
    <location>
        <begin position="61"/>
        <end position="82"/>
    </location>
</feature>
<feature type="compositionally biased region" description="Low complexity" evidence="1">
    <location>
        <begin position="588"/>
        <end position="600"/>
    </location>
</feature>
<feature type="transmembrane region" description="Helical" evidence="2">
    <location>
        <begin position="206"/>
        <end position="224"/>
    </location>
</feature>
<dbReference type="AlphaFoldDB" id="A0A4P9XHT8"/>
<reference evidence="4" key="1">
    <citation type="journal article" date="2018" name="Nat. Microbiol.">
        <title>Leveraging single-cell genomics to expand the fungal tree of life.</title>
        <authorList>
            <person name="Ahrendt S.R."/>
            <person name="Quandt C.A."/>
            <person name="Ciobanu D."/>
            <person name="Clum A."/>
            <person name="Salamov A."/>
            <person name="Andreopoulos B."/>
            <person name="Cheng J.F."/>
            <person name="Woyke T."/>
            <person name="Pelin A."/>
            <person name="Henrissat B."/>
            <person name="Reynolds N.K."/>
            <person name="Benny G.L."/>
            <person name="Smith M.E."/>
            <person name="James T.Y."/>
            <person name="Grigoriev I.V."/>
        </authorList>
    </citation>
    <scope>NUCLEOTIDE SEQUENCE [LARGE SCALE GENOMIC DNA]</scope>
    <source>
        <strain evidence="4">RSA 1356</strain>
    </source>
</reference>
<keyword evidence="4" id="KW-1185">Reference proteome</keyword>
<gene>
    <name evidence="3" type="ORF">THASP1DRAFT_32911</name>
</gene>
<keyword evidence="2" id="KW-1133">Transmembrane helix</keyword>
<feature type="transmembrane region" description="Helical" evidence="2">
    <location>
        <begin position="267"/>
        <end position="287"/>
    </location>
</feature>
<feature type="transmembrane region" description="Helical" evidence="2">
    <location>
        <begin position="143"/>
        <end position="164"/>
    </location>
</feature>
<evidence type="ECO:0000256" key="2">
    <source>
        <dbReference type="SAM" id="Phobius"/>
    </source>
</evidence>
<feature type="transmembrane region" description="Helical" evidence="2">
    <location>
        <begin position="94"/>
        <end position="115"/>
    </location>
</feature>
<feature type="transmembrane region" description="Helical" evidence="2">
    <location>
        <begin position="236"/>
        <end position="255"/>
    </location>
</feature>
<dbReference type="Proteomes" id="UP000271241">
    <property type="component" value="Unassembled WGS sequence"/>
</dbReference>
<accession>A0A4P9XHT8</accession>
<protein>
    <submittedName>
        <fullName evidence="3">Uncharacterized protein</fullName>
    </submittedName>
</protein>
<keyword evidence="2" id="KW-0812">Transmembrane</keyword>
<dbReference type="OrthoDB" id="441172at2759"/>
<feature type="region of interest" description="Disordered" evidence="1">
    <location>
        <begin position="579"/>
        <end position="600"/>
    </location>
</feature>
<organism evidence="3 4">
    <name type="scientific">Thamnocephalis sphaerospora</name>
    <dbReference type="NCBI Taxonomy" id="78915"/>
    <lineage>
        <taxon>Eukaryota</taxon>
        <taxon>Fungi</taxon>
        <taxon>Fungi incertae sedis</taxon>
        <taxon>Zoopagomycota</taxon>
        <taxon>Zoopagomycotina</taxon>
        <taxon>Zoopagomycetes</taxon>
        <taxon>Zoopagales</taxon>
        <taxon>Sigmoideomycetaceae</taxon>
        <taxon>Thamnocephalis</taxon>
    </lineage>
</organism>
<keyword evidence="2" id="KW-0472">Membrane</keyword>
<name>A0A4P9XHT8_9FUNG</name>
<feature type="non-terminal residue" evidence="3">
    <location>
        <position position="1"/>
    </location>
</feature>
<sequence length="705" mass="77355">EAEWSSVFEFFQLISFPLRDLLRSPQFSDDGGVQSGVAKFADAVIRIVALLPELSTVYFYVQYWTITGAVAISLAVAVAFHFHNKYARISWPIFWVRYMAPIAGVLYLPVLTTYVNSAACLSRHVSHSLLRTQRCPPADTNQMFYLLFSLGAYVIAYLFMTVFLTSYDRTPVKGEISFKSSGVAFFDNLDLLLVIDFLLLPEGYTRLRGILSILILITLVCYNIRMQPCYVRPINYWRTTSLCCILWTALLVPILNDRNLDIHMSRGAIGGLIVGGWGVILVFFIFVRYCYRSEPYDPVEEAELCRQAAQGMDTFDANGTHPATAVPSRLVSAVNSFQSLVSSASGYNKHAGNKTPSGVANRNSRVQGHVLLESGSALERAMSRARPPPWKDPWAPLPPYYRQYQASSARRNAAARRRAYLEVPGAANAMSDIGLSRAMSDGARSNNRNHTPLGPNMVDVGQARIYQYASTDIGITSPERLPVQSEERAPAISAQSSLLYSGYQPRLSLPDIPTYILQEQDPHDASGQLIPPAATQPADLLQPGVAAVPLPPRPALPPTQPLLSTGTVGTSQLWLQRPQHDLPSGSDTLPTSPMSTLSTSTTAVGSDAATAVTSTSPAVCNRQADRISYLSSPKTIRSTLGRSRTRSMPSPPTWLGDLRELSRVSERTEISDFSSNREDADDTVGGTTLLLQAISDTAIDIRFGQ</sequence>